<dbReference type="GO" id="GO:0031012">
    <property type="term" value="C:extracellular matrix"/>
    <property type="evidence" value="ECO:0007669"/>
    <property type="project" value="TreeGrafter"/>
</dbReference>
<dbReference type="PANTHER" id="PTHR12236">
    <property type="entry name" value="STRUCTURAL CONTITUENT OF CUTICLE"/>
    <property type="match status" value="1"/>
</dbReference>
<feature type="region of interest" description="Disordered" evidence="5">
    <location>
        <begin position="160"/>
        <end position="213"/>
    </location>
</feature>
<dbReference type="Proteomes" id="UP001378592">
    <property type="component" value="Unassembled WGS sequence"/>
</dbReference>
<feature type="signal peptide" evidence="6">
    <location>
        <begin position="1"/>
        <end position="18"/>
    </location>
</feature>
<dbReference type="GO" id="GO:0005615">
    <property type="term" value="C:extracellular space"/>
    <property type="evidence" value="ECO:0007669"/>
    <property type="project" value="TreeGrafter"/>
</dbReference>
<dbReference type="InterPro" id="IPR000618">
    <property type="entry name" value="Insect_cuticle"/>
</dbReference>
<dbReference type="AlphaFoldDB" id="A0AAN9WSG1"/>
<keyword evidence="2" id="KW-0677">Repeat</keyword>
<dbReference type="Pfam" id="PF00379">
    <property type="entry name" value="Chitin_bind_4"/>
    <property type="match status" value="1"/>
</dbReference>
<organism evidence="7 8">
    <name type="scientific">Gryllus longicercus</name>
    <dbReference type="NCBI Taxonomy" id="2509291"/>
    <lineage>
        <taxon>Eukaryota</taxon>
        <taxon>Metazoa</taxon>
        <taxon>Ecdysozoa</taxon>
        <taxon>Arthropoda</taxon>
        <taxon>Hexapoda</taxon>
        <taxon>Insecta</taxon>
        <taxon>Pterygota</taxon>
        <taxon>Neoptera</taxon>
        <taxon>Polyneoptera</taxon>
        <taxon>Orthoptera</taxon>
        <taxon>Ensifera</taxon>
        <taxon>Gryllidea</taxon>
        <taxon>Grylloidea</taxon>
        <taxon>Gryllidae</taxon>
        <taxon>Gryllinae</taxon>
        <taxon>Gryllus</taxon>
    </lineage>
</organism>
<dbReference type="InterPro" id="IPR051217">
    <property type="entry name" value="Insect_Cuticle_Struc_Prot"/>
</dbReference>
<keyword evidence="1 4" id="KW-0193">Cuticle</keyword>
<dbReference type="EMBL" id="JAZDUA010000006">
    <property type="protein sequence ID" value="KAK7873984.1"/>
    <property type="molecule type" value="Genomic_DNA"/>
</dbReference>
<gene>
    <name evidence="7" type="ORF">R5R35_013396</name>
</gene>
<dbReference type="PROSITE" id="PS51155">
    <property type="entry name" value="CHIT_BIND_RR_2"/>
    <property type="match status" value="1"/>
</dbReference>
<proteinExistence type="predicted"/>
<evidence type="ECO:0000256" key="6">
    <source>
        <dbReference type="SAM" id="SignalP"/>
    </source>
</evidence>
<comment type="caution">
    <text evidence="7">The sequence shown here is derived from an EMBL/GenBank/DDBJ whole genome shotgun (WGS) entry which is preliminary data.</text>
</comment>
<feature type="chain" id="PRO_5042949047" description="Cuticular protein" evidence="6">
    <location>
        <begin position="19"/>
        <end position="213"/>
    </location>
</feature>
<reference evidence="7 8" key="1">
    <citation type="submission" date="2024-03" db="EMBL/GenBank/DDBJ databases">
        <title>The genome assembly and annotation of the cricket Gryllus longicercus Weissman &amp; Gray.</title>
        <authorList>
            <person name="Szrajer S."/>
            <person name="Gray D."/>
            <person name="Ylla G."/>
        </authorList>
    </citation>
    <scope>NUCLEOTIDE SEQUENCE [LARGE SCALE GENOMIC DNA]</scope>
    <source>
        <strain evidence="7">DAG 2021-001</strain>
        <tissue evidence="7">Whole body minus gut</tissue>
    </source>
</reference>
<evidence type="ECO:0000313" key="8">
    <source>
        <dbReference type="Proteomes" id="UP001378592"/>
    </source>
</evidence>
<dbReference type="InterPro" id="IPR031311">
    <property type="entry name" value="CHIT_BIND_RR_consensus"/>
</dbReference>
<evidence type="ECO:0000313" key="7">
    <source>
        <dbReference type="EMBL" id="KAK7873984.1"/>
    </source>
</evidence>
<evidence type="ECO:0000256" key="3">
    <source>
        <dbReference type="ARBA" id="ARBA00037307"/>
    </source>
</evidence>
<evidence type="ECO:0000256" key="4">
    <source>
        <dbReference type="PROSITE-ProRule" id="PRU00497"/>
    </source>
</evidence>
<dbReference type="PROSITE" id="PS00233">
    <property type="entry name" value="CHIT_BIND_RR_1"/>
    <property type="match status" value="1"/>
</dbReference>
<comment type="function">
    <text evidence="3">Component of the cuticle of migratory locust which contains more than 100 different structural proteins.</text>
</comment>
<sequence>MGLQVLGLLVLAIAAANAGGFVPAPAAYNTPRGFSHQNSFGPPGGSSYAAPPCSSCGGGGGGFSGGGGGFGGGGGSYGGQGGHGAGYEQPKAYQFGYAVRDYASGNDYQRHERSDGNTVTGEYRVQLPDGRTQVVSYTADWQHGFRAKVTYEGEARYPPAPLGGGGGGGGGGSGGGGGGGGSYSGGSSYAPPHTGHHFGSGVTPAPYGPPGYH</sequence>
<dbReference type="PANTHER" id="PTHR12236:SF79">
    <property type="entry name" value="CUTICULAR PROTEIN 50CB-RELATED"/>
    <property type="match status" value="1"/>
</dbReference>
<evidence type="ECO:0000256" key="5">
    <source>
        <dbReference type="SAM" id="MobiDB-lite"/>
    </source>
</evidence>
<evidence type="ECO:0000256" key="1">
    <source>
        <dbReference type="ARBA" id="ARBA00022460"/>
    </source>
</evidence>
<name>A0AAN9WSG1_9ORTH</name>
<evidence type="ECO:0008006" key="9">
    <source>
        <dbReference type="Google" id="ProtNLM"/>
    </source>
</evidence>
<dbReference type="GO" id="GO:0042302">
    <property type="term" value="F:structural constituent of cuticle"/>
    <property type="evidence" value="ECO:0007669"/>
    <property type="project" value="UniProtKB-UniRule"/>
</dbReference>
<feature type="compositionally biased region" description="Gly residues" evidence="5">
    <location>
        <begin position="162"/>
        <end position="184"/>
    </location>
</feature>
<accession>A0AAN9WSG1</accession>
<keyword evidence="8" id="KW-1185">Reference proteome</keyword>
<keyword evidence="6" id="KW-0732">Signal</keyword>
<evidence type="ECO:0000256" key="2">
    <source>
        <dbReference type="ARBA" id="ARBA00022737"/>
    </source>
</evidence>
<protein>
    <recommendedName>
        <fullName evidence="9">Cuticular protein</fullName>
    </recommendedName>
</protein>